<dbReference type="EMBL" id="DVNJ01000031">
    <property type="protein sequence ID" value="HIU63225.1"/>
    <property type="molecule type" value="Genomic_DNA"/>
</dbReference>
<reference evidence="5" key="1">
    <citation type="submission" date="2020-10" db="EMBL/GenBank/DDBJ databases">
        <authorList>
            <person name="Gilroy R."/>
        </authorList>
    </citation>
    <scope>NUCLEOTIDE SEQUENCE</scope>
    <source>
        <strain evidence="5">9366</strain>
    </source>
</reference>
<accession>A0A9D1MN65</accession>
<feature type="transmembrane region" description="Helical" evidence="2">
    <location>
        <begin position="561"/>
        <end position="580"/>
    </location>
</feature>
<dbReference type="Gene3D" id="2.60.120.260">
    <property type="entry name" value="Galactose-binding domain-like"/>
    <property type="match status" value="1"/>
</dbReference>
<evidence type="ECO:0000256" key="3">
    <source>
        <dbReference type="SAM" id="SignalP"/>
    </source>
</evidence>
<feature type="transmembrane region" description="Helical" evidence="2">
    <location>
        <begin position="388"/>
        <end position="408"/>
    </location>
</feature>
<evidence type="ECO:0000313" key="6">
    <source>
        <dbReference type="Proteomes" id="UP000824145"/>
    </source>
</evidence>
<evidence type="ECO:0000256" key="2">
    <source>
        <dbReference type="SAM" id="Phobius"/>
    </source>
</evidence>
<sequence>MAIVCLAIICAIVFAACGESGGAIVTNGDFENGKADGWTINDTSSEKVTVQPSGSDDATKNNGTKYSLSVNASSAWTYITQSVSLKNNRYYKLSARIKIQSLTPVTLDEGEDDERDVGVVLGFTEDSDFLGMNVTQASITEYGSPSGNKWVECYIYFQAKASADFTLFVGIGNSEAAPSGLVYFDDISVVETDASVSADEHFVGILKQDGTYSMATAGSYVYVVLLALVTVLAAYLLVKFVRYAMGKDIVEKAETLSAPLSDENGGAAAKRGFSAKAFVSPLALFTYAMLGAFIVRFIVTVTTFGFGEISASYYGLYSAVNTDGWGQAYTALPGVPSLSAYVIWIFARIATMLGVQGGSMAMAVTLRIPTVLADIVTCYLIYTFAARYTSSVRTAACYAGFYAVLPVFFTQSALYGSYLSLAMPFVMGMLHIMLLDGKESGGYNTAKAALAGVMFTLALMFDNWVILLLPTILIYQIGAVVKADKAERGKTGLIIAAQAVASLVVFYLAALPMMMPYYSQGSYFAVFDQMYAWFASNIYMSNDAFNMYAMFGLANSGVTSSALGVCTWLFGAALAILSALNYFLNGRSTADLMLTSGVSVILFAAIGTGITVEVMTLGLLLLLAYIILVPDIRLMSIFGALSLTHFLNVAQLIGRGGFIASSGDMQYLMFPSKSAFMIVFSVFTVLLAFALVYVVIDLCYYNREKTLKYHSGRFFDMIRSDLRFEWLKQAIKNRKDKKN</sequence>
<reference evidence="5" key="2">
    <citation type="journal article" date="2021" name="PeerJ">
        <title>Extensive microbial diversity within the chicken gut microbiome revealed by metagenomics and culture.</title>
        <authorList>
            <person name="Gilroy R."/>
            <person name="Ravi A."/>
            <person name="Getino M."/>
            <person name="Pursley I."/>
            <person name="Horton D.L."/>
            <person name="Alikhan N.F."/>
            <person name="Baker D."/>
            <person name="Gharbi K."/>
            <person name="Hall N."/>
            <person name="Watson M."/>
            <person name="Adriaenssens E.M."/>
            <person name="Foster-Nyarko E."/>
            <person name="Jarju S."/>
            <person name="Secka A."/>
            <person name="Antonio M."/>
            <person name="Oren A."/>
            <person name="Chaudhuri R.R."/>
            <person name="La Ragione R."/>
            <person name="Hildebrand F."/>
            <person name="Pallen M.J."/>
        </authorList>
    </citation>
    <scope>NUCLEOTIDE SEQUENCE</scope>
    <source>
        <strain evidence="5">9366</strain>
    </source>
</reference>
<keyword evidence="3" id="KW-0732">Signal</keyword>
<dbReference type="InterPro" id="IPR003305">
    <property type="entry name" value="CenC_carb-bd"/>
</dbReference>
<feature type="transmembrane region" description="Helical" evidence="2">
    <location>
        <begin position="600"/>
        <end position="627"/>
    </location>
</feature>
<feature type="transmembrane region" description="Helical" evidence="2">
    <location>
        <begin position="493"/>
        <end position="515"/>
    </location>
</feature>
<gene>
    <name evidence="5" type="ORF">IAB07_05620</name>
</gene>
<proteinExistence type="predicted"/>
<dbReference type="AlphaFoldDB" id="A0A9D1MN65"/>
<organism evidence="5 6">
    <name type="scientific">Candidatus Caccalectryoclostridium excrementigallinarum</name>
    <dbReference type="NCBI Taxonomy" id="2840710"/>
    <lineage>
        <taxon>Bacteria</taxon>
        <taxon>Bacillati</taxon>
        <taxon>Bacillota</taxon>
        <taxon>Clostridia</taxon>
        <taxon>Christensenellales</taxon>
        <taxon>Christensenellaceae</taxon>
        <taxon>Christensenellaceae incertae sedis</taxon>
        <taxon>Candidatus Caccalectryoclostridium</taxon>
    </lineage>
</organism>
<name>A0A9D1MN65_9FIRM</name>
<feature type="transmembrane region" description="Helical" evidence="2">
    <location>
        <begin position="454"/>
        <end position="481"/>
    </location>
</feature>
<feature type="transmembrane region" description="Helical" evidence="2">
    <location>
        <begin position="415"/>
        <end position="434"/>
    </location>
</feature>
<feature type="transmembrane region" description="Helical" evidence="2">
    <location>
        <begin position="326"/>
        <end position="347"/>
    </location>
</feature>
<protein>
    <submittedName>
        <fullName evidence="5">Carbohydrate binding domain-containing protein</fullName>
    </submittedName>
</protein>
<keyword evidence="2" id="KW-0812">Transmembrane</keyword>
<feature type="transmembrane region" description="Helical" evidence="2">
    <location>
        <begin position="220"/>
        <end position="238"/>
    </location>
</feature>
<feature type="signal peptide" evidence="3">
    <location>
        <begin position="1"/>
        <end position="15"/>
    </location>
</feature>
<dbReference type="Pfam" id="PF02018">
    <property type="entry name" value="CBM_4_9"/>
    <property type="match status" value="1"/>
</dbReference>
<dbReference type="GO" id="GO:0016798">
    <property type="term" value="F:hydrolase activity, acting on glycosyl bonds"/>
    <property type="evidence" value="ECO:0007669"/>
    <property type="project" value="InterPro"/>
</dbReference>
<feature type="transmembrane region" description="Helical" evidence="2">
    <location>
        <begin position="674"/>
        <end position="696"/>
    </location>
</feature>
<evidence type="ECO:0000313" key="5">
    <source>
        <dbReference type="EMBL" id="HIU63225.1"/>
    </source>
</evidence>
<feature type="transmembrane region" description="Helical" evidence="2">
    <location>
        <begin position="634"/>
        <end position="654"/>
    </location>
</feature>
<keyword evidence="1" id="KW-0378">Hydrolase</keyword>
<dbReference type="Proteomes" id="UP000824145">
    <property type="component" value="Unassembled WGS sequence"/>
</dbReference>
<feature type="domain" description="CBM-cenC" evidence="4">
    <location>
        <begin position="23"/>
        <end position="114"/>
    </location>
</feature>
<keyword evidence="2" id="KW-0472">Membrane</keyword>
<comment type="caution">
    <text evidence="5">The sequence shown here is derived from an EMBL/GenBank/DDBJ whole genome shotgun (WGS) entry which is preliminary data.</text>
</comment>
<evidence type="ECO:0000259" key="4">
    <source>
        <dbReference type="Pfam" id="PF02018"/>
    </source>
</evidence>
<feature type="transmembrane region" description="Helical" evidence="2">
    <location>
        <begin position="359"/>
        <end position="382"/>
    </location>
</feature>
<keyword evidence="2" id="KW-1133">Transmembrane helix</keyword>
<evidence type="ECO:0000256" key="1">
    <source>
        <dbReference type="ARBA" id="ARBA00022801"/>
    </source>
</evidence>
<feature type="transmembrane region" description="Helical" evidence="2">
    <location>
        <begin position="284"/>
        <end position="306"/>
    </location>
</feature>
<feature type="chain" id="PRO_5038713173" evidence="3">
    <location>
        <begin position="16"/>
        <end position="739"/>
    </location>
</feature>